<keyword evidence="1" id="KW-0812">Transmembrane</keyword>
<keyword evidence="1" id="KW-1133">Transmembrane helix</keyword>
<gene>
    <name evidence="2" type="ORF">ACFQ14_04285</name>
</gene>
<dbReference type="InterPro" id="IPR046161">
    <property type="entry name" value="DUF6163"/>
</dbReference>
<reference evidence="3" key="1">
    <citation type="journal article" date="2019" name="Int. J. Syst. Evol. Microbiol.">
        <title>The Global Catalogue of Microorganisms (GCM) 10K type strain sequencing project: providing services to taxonomists for standard genome sequencing and annotation.</title>
        <authorList>
            <consortium name="The Broad Institute Genomics Platform"/>
            <consortium name="The Broad Institute Genome Sequencing Center for Infectious Disease"/>
            <person name="Wu L."/>
            <person name="Ma J."/>
        </authorList>
    </citation>
    <scope>NUCLEOTIDE SEQUENCE [LARGE SCALE GENOMIC DNA]</scope>
    <source>
        <strain evidence="3">CCUG 60023</strain>
    </source>
</reference>
<keyword evidence="3" id="KW-1185">Reference proteome</keyword>
<evidence type="ECO:0000313" key="2">
    <source>
        <dbReference type="EMBL" id="MFD0915615.1"/>
    </source>
</evidence>
<name>A0ABW3FED5_9HYPH</name>
<organism evidence="2 3">
    <name type="scientific">Pseudahrensia aquimaris</name>
    <dbReference type="NCBI Taxonomy" id="744461"/>
    <lineage>
        <taxon>Bacteria</taxon>
        <taxon>Pseudomonadati</taxon>
        <taxon>Pseudomonadota</taxon>
        <taxon>Alphaproteobacteria</taxon>
        <taxon>Hyphomicrobiales</taxon>
        <taxon>Ahrensiaceae</taxon>
        <taxon>Pseudahrensia</taxon>
    </lineage>
</organism>
<sequence>MIRSEFQIRAASDAKGQRRISLALIILLRLLALAYLALALWMWAQTIGYWPGGDVRFDSMNVPSRVYHAMLCVMFPVVAVGLWTTLAWGRVVWILAILVQVGAFALFRREIGVPEIFLNFHAISVAVYLALELGLRLVTNED</sequence>
<evidence type="ECO:0000256" key="1">
    <source>
        <dbReference type="SAM" id="Phobius"/>
    </source>
</evidence>
<feature type="transmembrane region" description="Helical" evidence="1">
    <location>
        <begin position="120"/>
        <end position="138"/>
    </location>
</feature>
<evidence type="ECO:0000313" key="3">
    <source>
        <dbReference type="Proteomes" id="UP001597101"/>
    </source>
</evidence>
<feature type="transmembrane region" description="Helical" evidence="1">
    <location>
        <begin position="20"/>
        <end position="44"/>
    </location>
</feature>
<protein>
    <submittedName>
        <fullName evidence="2">DUF6163 family protein</fullName>
    </submittedName>
</protein>
<accession>A0ABW3FED5</accession>
<feature type="transmembrane region" description="Helical" evidence="1">
    <location>
        <begin position="64"/>
        <end position="84"/>
    </location>
</feature>
<dbReference type="EMBL" id="JBHTJV010000003">
    <property type="protein sequence ID" value="MFD0915615.1"/>
    <property type="molecule type" value="Genomic_DNA"/>
</dbReference>
<dbReference type="Pfam" id="PF19660">
    <property type="entry name" value="DUF6163"/>
    <property type="match status" value="1"/>
</dbReference>
<comment type="caution">
    <text evidence="2">The sequence shown here is derived from an EMBL/GenBank/DDBJ whole genome shotgun (WGS) entry which is preliminary data.</text>
</comment>
<feature type="transmembrane region" description="Helical" evidence="1">
    <location>
        <begin position="91"/>
        <end position="108"/>
    </location>
</feature>
<proteinExistence type="predicted"/>
<dbReference type="RefSeq" id="WP_377211466.1">
    <property type="nucleotide sequence ID" value="NZ_JBHTJV010000003.1"/>
</dbReference>
<dbReference type="Proteomes" id="UP001597101">
    <property type="component" value="Unassembled WGS sequence"/>
</dbReference>
<keyword evidence="1" id="KW-0472">Membrane</keyword>